<reference evidence="2" key="1">
    <citation type="journal article" date="2023" name="DNA Res.">
        <title>Chromosome-level genome assembly of Phrynocephalus forsythii using third-generation DNA sequencing and Hi-C analysis.</title>
        <authorList>
            <person name="Qi Y."/>
            <person name="Zhao W."/>
            <person name="Zhao Y."/>
            <person name="Niu C."/>
            <person name="Cao S."/>
            <person name="Zhang Y."/>
        </authorList>
    </citation>
    <scope>NUCLEOTIDE SEQUENCE</scope>
    <source>
        <tissue evidence="2">Muscle</tissue>
    </source>
</reference>
<sequence length="56" mass="6257">QYCEADSADSLTSHTMISKATWGLNLLTGFLLQLTVQLCRRPLNQSKATKITRCQT</sequence>
<feature type="non-terminal residue" evidence="2">
    <location>
        <position position="56"/>
    </location>
</feature>
<keyword evidence="1" id="KW-0472">Membrane</keyword>
<proteinExistence type="predicted"/>
<keyword evidence="3" id="KW-1185">Reference proteome</keyword>
<keyword evidence="1" id="KW-1133">Transmembrane helix</keyword>
<evidence type="ECO:0000313" key="3">
    <source>
        <dbReference type="Proteomes" id="UP001142489"/>
    </source>
</evidence>
<feature type="transmembrane region" description="Helical" evidence="1">
    <location>
        <begin position="20"/>
        <end position="39"/>
    </location>
</feature>
<dbReference type="AlphaFoldDB" id="A0A9Q0XPS3"/>
<keyword evidence="1" id="KW-0812">Transmembrane</keyword>
<dbReference type="EMBL" id="JAPFRF010000009">
    <property type="protein sequence ID" value="KAJ7322260.1"/>
    <property type="molecule type" value="Genomic_DNA"/>
</dbReference>
<dbReference type="Proteomes" id="UP001142489">
    <property type="component" value="Unassembled WGS sequence"/>
</dbReference>
<name>A0A9Q0XPS3_9SAUR</name>
<protein>
    <submittedName>
        <fullName evidence="2">Uncharacterized protein</fullName>
    </submittedName>
</protein>
<feature type="non-terminal residue" evidence="2">
    <location>
        <position position="1"/>
    </location>
</feature>
<evidence type="ECO:0000256" key="1">
    <source>
        <dbReference type="SAM" id="Phobius"/>
    </source>
</evidence>
<gene>
    <name evidence="2" type="ORF">JRQ81_018547</name>
</gene>
<accession>A0A9Q0XPS3</accession>
<evidence type="ECO:0000313" key="2">
    <source>
        <dbReference type="EMBL" id="KAJ7322260.1"/>
    </source>
</evidence>
<comment type="caution">
    <text evidence="2">The sequence shown here is derived from an EMBL/GenBank/DDBJ whole genome shotgun (WGS) entry which is preliminary data.</text>
</comment>
<organism evidence="2 3">
    <name type="scientific">Phrynocephalus forsythii</name>
    <dbReference type="NCBI Taxonomy" id="171643"/>
    <lineage>
        <taxon>Eukaryota</taxon>
        <taxon>Metazoa</taxon>
        <taxon>Chordata</taxon>
        <taxon>Craniata</taxon>
        <taxon>Vertebrata</taxon>
        <taxon>Euteleostomi</taxon>
        <taxon>Lepidosauria</taxon>
        <taxon>Squamata</taxon>
        <taxon>Bifurcata</taxon>
        <taxon>Unidentata</taxon>
        <taxon>Episquamata</taxon>
        <taxon>Toxicofera</taxon>
        <taxon>Iguania</taxon>
        <taxon>Acrodonta</taxon>
        <taxon>Agamidae</taxon>
        <taxon>Agaminae</taxon>
        <taxon>Phrynocephalus</taxon>
    </lineage>
</organism>